<evidence type="ECO:0000313" key="2">
    <source>
        <dbReference type="EMBL" id="PUU73649.1"/>
    </source>
</evidence>
<comment type="caution">
    <text evidence="2">The sequence shown here is derived from an EMBL/GenBank/DDBJ whole genome shotgun (WGS) entry which is preliminary data.</text>
</comment>
<dbReference type="AlphaFoldDB" id="A0A2T6ZDU7"/>
<name>A0A2T6ZDU7_TUBBO</name>
<reference evidence="2 3" key="1">
    <citation type="submission" date="2017-04" db="EMBL/GenBank/DDBJ databases">
        <title>Draft genome sequence of Tuber borchii Vittad., a whitish edible truffle.</title>
        <authorList>
            <consortium name="DOE Joint Genome Institute"/>
            <person name="Murat C."/>
            <person name="Kuo A."/>
            <person name="Barry K.W."/>
            <person name="Clum A."/>
            <person name="Dockter R.B."/>
            <person name="Fauchery L."/>
            <person name="Iotti M."/>
            <person name="Kohler A."/>
            <person name="Labutti K."/>
            <person name="Lindquist E.A."/>
            <person name="Lipzen A."/>
            <person name="Ohm R.A."/>
            <person name="Wang M."/>
            <person name="Grigoriev I.V."/>
            <person name="Zambonelli A."/>
            <person name="Martin F.M."/>
        </authorList>
    </citation>
    <scope>NUCLEOTIDE SEQUENCE [LARGE SCALE GENOMIC DNA]</scope>
    <source>
        <strain evidence="2 3">Tbo3840</strain>
    </source>
</reference>
<feature type="region of interest" description="Disordered" evidence="1">
    <location>
        <begin position="1"/>
        <end position="32"/>
    </location>
</feature>
<protein>
    <submittedName>
        <fullName evidence="2">Uncharacterized protein</fullName>
    </submittedName>
</protein>
<feature type="compositionally biased region" description="Basic residues" evidence="1">
    <location>
        <begin position="1"/>
        <end position="10"/>
    </location>
</feature>
<evidence type="ECO:0000256" key="1">
    <source>
        <dbReference type="SAM" id="MobiDB-lite"/>
    </source>
</evidence>
<proteinExistence type="predicted"/>
<gene>
    <name evidence="2" type="ORF">B9Z19DRAFT_1111094</name>
</gene>
<evidence type="ECO:0000313" key="3">
    <source>
        <dbReference type="Proteomes" id="UP000244722"/>
    </source>
</evidence>
<organism evidence="2 3">
    <name type="scientific">Tuber borchii</name>
    <name type="common">White truffle</name>
    <dbReference type="NCBI Taxonomy" id="42251"/>
    <lineage>
        <taxon>Eukaryota</taxon>
        <taxon>Fungi</taxon>
        <taxon>Dikarya</taxon>
        <taxon>Ascomycota</taxon>
        <taxon>Pezizomycotina</taxon>
        <taxon>Pezizomycetes</taxon>
        <taxon>Pezizales</taxon>
        <taxon>Tuberaceae</taxon>
        <taxon>Tuber</taxon>
    </lineage>
</organism>
<dbReference type="Proteomes" id="UP000244722">
    <property type="component" value="Unassembled WGS sequence"/>
</dbReference>
<feature type="compositionally biased region" description="Basic and acidic residues" evidence="1">
    <location>
        <begin position="145"/>
        <end position="156"/>
    </location>
</feature>
<keyword evidence="3" id="KW-1185">Reference proteome</keyword>
<sequence>MKKEKKRQKKSNSASEFRNAKRENPINKSNNIGSSFCRTRLRRGFVHMLSPLHCADDDDGNGQIETGRQTEGILFSGDGGPIRISHFPSSHAGGRTDRLRGKKDELWHTMIPNVNMHFNQTSPRYEMCGLERNECEKRQRNKGGKRGEEEDRSTKP</sequence>
<dbReference type="EMBL" id="NESQ01000357">
    <property type="protein sequence ID" value="PUU73649.1"/>
    <property type="molecule type" value="Genomic_DNA"/>
</dbReference>
<feature type="region of interest" description="Disordered" evidence="1">
    <location>
        <begin position="131"/>
        <end position="156"/>
    </location>
</feature>
<accession>A0A2T6ZDU7</accession>